<dbReference type="Proteomes" id="UP000183794">
    <property type="component" value="Unassembled WGS sequence"/>
</dbReference>
<protein>
    <submittedName>
        <fullName evidence="2">Uncharacterized protein</fullName>
    </submittedName>
</protein>
<evidence type="ECO:0000313" key="3">
    <source>
        <dbReference type="Proteomes" id="UP000183794"/>
    </source>
</evidence>
<keyword evidence="1" id="KW-0812">Transmembrane</keyword>
<keyword evidence="1" id="KW-1133">Transmembrane helix</keyword>
<evidence type="ECO:0000256" key="1">
    <source>
        <dbReference type="SAM" id="Phobius"/>
    </source>
</evidence>
<proteinExistence type="predicted"/>
<evidence type="ECO:0000313" key="2">
    <source>
        <dbReference type="EMBL" id="SGZ00500.1"/>
    </source>
</evidence>
<dbReference type="AlphaFoldDB" id="A0A1K9ZQE7"/>
<gene>
    <name evidence="2" type="ORF">NVI5450_2322</name>
</gene>
<accession>A0A1K9ZQE7</accession>
<sequence>MCEAINLYLFVFVGFKLRWFFSTAKLALQFTLQKLIMMMS</sequence>
<keyword evidence="1" id="KW-0472">Membrane</keyword>
<organism evidence="2 3">
    <name type="scientific">Moritella viscosa</name>
    <dbReference type="NCBI Taxonomy" id="80854"/>
    <lineage>
        <taxon>Bacteria</taxon>
        <taxon>Pseudomonadati</taxon>
        <taxon>Pseudomonadota</taxon>
        <taxon>Gammaproteobacteria</taxon>
        <taxon>Alteromonadales</taxon>
        <taxon>Moritellaceae</taxon>
        <taxon>Moritella</taxon>
    </lineage>
</organism>
<feature type="transmembrane region" description="Helical" evidence="1">
    <location>
        <begin position="6"/>
        <end position="28"/>
    </location>
</feature>
<reference evidence="2 3" key="1">
    <citation type="submission" date="2016-11" db="EMBL/GenBank/DDBJ databases">
        <authorList>
            <person name="Jaros S."/>
            <person name="Januszkiewicz K."/>
            <person name="Wedrychowicz H."/>
        </authorList>
    </citation>
    <scope>NUCLEOTIDE SEQUENCE [LARGE SCALE GENOMIC DNA]</scope>
    <source>
        <strain evidence="2">NVI 5450</strain>
    </source>
</reference>
<name>A0A1K9ZQE7_9GAMM</name>
<dbReference type="EMBL" id="FPLD01000061">
    <property type="protein sequence ID" value="SGZ00500.1"/>
    <property type="molecule type" value="Genomic_DNA"/>
</dbReference>